<dbReference type="InterPro" id="IPR036108">
    <property type="entry name" value="4pyrrol_syn_uPrphyn_synt_sf"/>
</dbReference>
<dbReference type="SUPFAM" id="SSF69618">
    <property type="entry name" value="HemD-like"/>
    <property type="match status" value="1"/>
</dbReference>
<evidence type="ECO:0000313" key="1">
    <source>
        <dbReference type="EMBL" id="BBP89935.1"/>
    </source>
</evidence>
<dbReference type="GO" id="GO:0033014">
    <property type="term" value="P:tetrapyrrole biosynthetic process"/>
    <property type="evidence" value="ECO:0007669"/>
    <property type="project" value="InterPro"/>
</dbReference>
<gene>
    <name evidence="1" type="ORF">BsIDN1_35530</name>
</gene>
<accession>A0A5S9MAN8</accession>
<sequence>MQALFEQHVLAVAVGKVTAEALKEEGIDRILAPSLERMGAMIIELSRYMEKQSALS</sequence>
<dbReference type="GO" id="GO:0004852">
    <property type="term" value="F:uroporphyrinogen-III synthase activity"/>
    <property type="evidence" value="ECO:0007669"/>
    <property type="project" value="InterPro"/>
</dbReference>
<dbReference type="Proteomes" id="UP000464658">
    <property type="component" value="Chromosome"/>
</dbReference>
<dbReference type="AlphaFoldDB" id="A0A5S9MAN8"/>
<evidence type="ECO:0008006" key="3">
    <source>
        <dbReference type="Google" id="ProtNLM"/>
    </source>
</evidence>
<evidence type="ECO:0000313" key="2">
    <source>
        <dbReference type="Proteomes" id="UP000464658"/>
    </source>
</evidence>
<organism evidence="1 2">
    <name type="scientific">Bacillus safensis</name>
    <dbReference type="NCBI Taxonomy" id="561879"/>
    <lineage>
        <taxon>Bacteria</taxon>
        <taxon>Bacillati</taxon>
        <taxon>Bacillota</taxon>
        <taxon>Bacilli</taxon>
        <taxon>Bacillales</taxon>
        <taxon>Bacillaceae</taxon>
        <taxon>Bacillus</taxon>
    </lineage>
</organism>
<protein>
    <recommendedName>
        <fullName evidence="3">Tetrapyrrole biosynthesis uroporphyrinogen III synthase domain-containing protein</fullName>
    </recommendedName>
</protein>
<proteinExistence type="predicted"/>
<name>A0A5S9MAN8_BACIA</name>
<dbReference type="EMBL" id="AP021906">
    <property type="protein sequence ID" value="BBP89935.1"/>
    <property type="molecule type" value="Genomic_DNA"/>
</dbReference>
<dbReference type="Gene3D" id="3.40.50.10090">
    <property type="match status" value="1"/>
</dbReference>
<reference evidence="1 2" key="1">
    <citation type="submission" date="2019-12" db="EMBL/GenBank/DDBJ databases">
        <title>Full genome sequence of a Bacillus safensis strain isolated from commercially available natto in Indonesia.</title>
        <authorList>
            <person name="Yoshida M."/>
            <person name="Uomi M."/>
            <person name="Waturangi D."/>
            <person name="Ekaputri J.J."/>
            <person name="Setiamarga D.H.E."/>
        </authorList>
    </citation>
    <scope>NUCLEOTIDE SEQUENCE [LARGE SCALE GENOMIC DNA]</scope>
    <source>
        <strain evidence="1 2">IDN1</strain>
    </source>
</reference>